<evidence type="ECO:0000313" key="2">
    <source>
        <dbReference type="EMBL" id="ACV23831.1"/>
    </source>
</evidence>
<evidence type="ECO:0000313" key="3">
    <source>
        <dbReference type="Proteomes" id="UP000002026"/>
    </source>
</evidence>
<keyword evidence="1" id="KW-1133">Transmembrane helix</keyword>
<keyword evidence="1" id="KW-0472">Membrane</keyword>
<dbReference type="STRING" id="471855.Shel_28450"/>
<keyword evidence="3" id="KW-1185">Reference proteome</keyword>
<gene>
    <name evidence="2" type="ordered locus">Shel_28450</name>
</gene>
<sequence length="219" mass="24579">MTSLNARDVYFGTYLKFFTDGKKYGAALSGPDNAIGDIGTIEWDQDANGRQQAWLINPYSIRVGHFSPADSYNLAVYQAKGWTIRYVLSFVALTVGKSKNDYWGEVALIAYNPRHEDEIGAFLKTFSKRMGEGFRPNPDLDSDSLERAIADPTSWTTTQKIALPKFGSDTMIVKDHRTLHDKLLDKARSRNLGCYIISWAFIALLVLAAIYVLHLLGLF</sequence>
<feature type="transmembrane region" description="Helical" evidence="1">
    <location>
        <begin position="192"/>
        <end position="213"/>
    </location>
</feature>
<dbReference type="EMBL" id="CP001684">
    <property type="protein sequence ID" value="ACV23831.1"/>
    <property type="molecule type" value="Genomic_DNA"/>
</dbReference>
<dbReference type="HOGENOM" id="CLU_112404_0_0_11"/>
<dbReference type="AlphaFoldDB" id="C7N495"/>
<protein>
    <submittedName>
        <fullName evidence="2">Uncharacterized protein</fullName>
    </submittedName>
</protein>
<reference evidence="2 3" key="1">
    <citation type="journal article" date="2009" name="Stand. Genomic Sci.">
        <title>Complete genome sequence of Slackia heliotrinireducens type strain (RHS 1).</title>
        <authorList>
            <person name="Pukall R."/>
            <person name="Lapidus A."/>
            <person name="Nolan M."/>
            <person name="Copeland A."/>
            <person name="Glavina Del Rio T."/>
            <person name="Lucas S."/>
            <person name="Chen F."/>
            <person name="Tice H."/>
            <person name="Cheng J.F."/>
            <person name="Chertkov O."/>
            <person name="Bruce D."/>
            <person name="Goodwin L."/>
            <person name="Kuske C."/>
            <person name="Brettin T."/>
            <person name="Detter J.C."/>
            <person name="Han C."/>
            <person name="Pitluck S."/>
            <person name="Pati A."/>
            <person name="Mavrommatis K."/>
            <person name="Ivanova N."/>
            <person name="Ovchinnikova G."/>
            <person name="Chen A."/>
            <person name="Palaniappan K."/>
            <person name="Schneider S."/>
            <person name="Rohde M."/>
            <person name="Chain P."/>
            <person name="D'haeseleer P."/>
            <person name="Goker M."/>
            <person name="Bristow J."/>
            <person name="Eisen J.A."/>
            <person name="Markowitz V."/>
            <person name="Kyrpides N.C."/>
            <person name="Klenk H.P."/>
            <person name="Hugenholtz P."/>
        </authorList>
    </citation>
    <scope>NUCLEOTIDE SEQUENCE [LARGE SCALE GENOMIC DNA]</scope>
    <source>
        <strain evidence="3">ATCC 29202 / DSM 20476 / NCTC 11029 / RHS 1</strain>
    </source>
</reference>
<organism evidence="2 3">
    <name type="scientific">Slackia heliotrinireducens (strain ATCC 29202 / DSM 20476 / NCTC 11029 / RHS 1)</name>
    <name type="common">Peptococcus heliotrinreducens</name>
    <dbReference type="NCBI Taxonomy" id="471855"/>
    <lineage>
        <taxon>Bacteria</taxon>
        <taxon>Bacillati</taxon>
        <taxon>Actinomycetota</taxon>
        <taxon>Coriobacteriia</taxon>
        <taxon>Eggerthellales</taxon>
        <taxon>Eggerthellaceae</taxon>
        <taxon>Slackia</taxon>
    </lineage>
</organism>
<keyword evidence="1" id="KW-0812">Transmembrane</keyword>
<dbReference type="eggNOG" id="ENOG5031R5U">
    <property type="taxonomic scope" value="Bacteria"/>
</dbReference>
<dbReference type="KEGG" id="shi:Shel_28450"/>
<evidence type="ECO:0000256" key="1">
    <source>
        <dbReference type="SAM" id="Phobius"/>
    </source>
</evidence>
<accession>C7N495</accession>
<proteinExistence type="predicted"/>
<dbReference type="Proteomes" id="UP000002026">
    <property type="component" value="Chromosome"/>
</dbReference>
<dbReference type="RefSeq" id="WP_012799926.1">
    <property type="nucleotide sequence ID" value="NC_013165.1"/>
</dbReference>
<name>C7N495_SLAHD</name>